<dbReference type="AlphaFoldDB" id="A0A7J6FCY6"/>
<evidence type="ECO:0000256" key="1">
    <source>
        <dbReference type="SAM" id="MobiDB-lite"/>
    </source>
</evidence>
<dbReference type="PANTHER" id="PTHR33474">
    <property type="entry name" value="TRANSMEMBRANE PROTEIN"/>
    <property type="match status" value="1"/>
</dbReference>
<gene>
    <name evidence="2" type="ORF">F8388_018686</name>
</gene>
<evidence type="ECO:0000313" key="2">
    <source>
        <dbReference type="EMBL" id="KAF4368562.1"/>
    </source>
</evidence>
<protein>
    <submittedName>
        <fullName evidence="2">Uncharacterized protein</fullName>
    </submittedName>
</protein>
<name>A0A7J6FCY6_CANSA</name>
<comment type="caution">
    <text evidence="2">The sequence shown here is derived from an EMBL/GenBank/DDBJ whole genome shotgun (WGS) entry which is preliminary data.</text>
</comment>
<evidence type="ECO:0000313" key="3">
    <source>
        <dbReference type="Proteomes" id="UP000525078"/>
    </source>
</evidence>
<reference evidence="2 3" key="1">
    <citation type="journal article" date="2020" name="bioRxiv">
        <title>Sequence and annotation of 42 cannabis genomes reveals extensive copy number variation in cannabinoid synthesis and pathogen resistance genes.</title>
        <authorList>
            <person name="Mckernan K.J."/>
            <person name="Helbert Y."/>
            <person name="Kane L.T."/>
            <person name="Ebling H."/>
            <person name="Zhang L."/>
            <person name="Liu B."/>
            <person name="Eaton Z."/>
            <person name="Mclaughlin S."/>
            <person name="Kingan S."/>
            <person name="Baybayan P."/>
            <person name="Concepcion G."/>
            <person name="Jordan M."/>
            <person name="Riva A."/>
            <person name="Barbazuk W."/>
            <person name="Harkins T."/>
        </authorList>
    </citation>
    <scope>NUCLEOTIDE SEQUENCE [LARGE SCALE GENOMIC DNA]</scope>
    <source>
        <strain evidence="3">cv. Jamaican Lion 4</strain>
        <tissue evidence="2">Leaf</tissue>
    </source>
</reference>
<sequence length="100" mass="11099">MVSKTLLIIITTLFLGFSSHILLFSDSIPITRSLSLNKFTNLDEHKVPLEKNLLGEEVFGLEENEGKFLIQEGRMDLETTLDYPGTGANKNHDPKPPGTA</sequence>
<organism evidence="2 3">
    <name type="scientific">Cannabis sativa</name>
    <name type="common">Hemp</name>
    <name type="synonym">Marijuana</name>
    <dbReference type="NCBI Taxonomy" id="3483"/>
    <lineage>
        <taxon>Eukaryota</taxon>
        <taxon>Viridiplantae</taxon>
        <taxon>Streptophyta</taxon>
        <taxon>Embryophyta</taxon>
        <taxon>Tracheophyta</taxon>
        <taxon>Spermatophyta</taxon>
        <taxon>Magnoliopsida</taxon>
        <taxon>eudicotyledons</taxon>
        <taxon>Gunneridae</taxon>
        <taxon>Pentapetalae</taxon>
        <taxon>rosids</taxon>
        <taxon>fabids</taxon>
        <taxon>Rosales</taxon>
        <taxon>Cannabaceae</taxon>
        <taxon>Cannabis</taxon>
    </lineage>
</organism>
<dbReference type="PANTHER" id="PTHR33474:SF28">
    <property type="entry name" value="OS01G0815400 PROTEIN"/>
    <property type="match status" value="1"/>
</dbReference>
<accession>A0A7J6FCY6</accession>
<feature type="compositionally biased region" description="Basic and acidic residues" evidence="1">
    <location>
        <begin position="90"/>
        <end position="100"/>
    </location>
</feature>
<proteinExistence type="predicted"/>
<feature type="region of interest" description="Disordered" evidence="1">
    <location>
        <begin position="79"/>
        <end position="100"/>
    </location>
</feature>
<dbReference type="EMBL" id="JAATIP010000134">
    <property type="protein sequence ID" value="KAF4368562.1"/>
    <property type="molecule type" value="Genomic_DNA"/>
</dbReference>
<dbReference type="Proteomes" id="UP000525078">
    <property type="component" value="Unassembled WGS sequence"/>
</dbReference>